<dbReference type="InterPro" id="IPR006311">
    <property type="entry name" value="TAT_signal"/>
</dbReference>
<dbReference type="Proteomes" id="UP000574690">
    <property type="component" value="Unassembled WGS sequence"/>
</dbReference>
<gene>
    <name evidence="2" type="ORF">B0I28_103157</name>
    <name evidence="1" type="ORF">HOQ43_16995</name>
</gene>
<protein>
    <submittedName>
        <fullName evidence="2">Uncharacterized protein</fullName>
    </submittedName>
</protein>
<dbReference type="EMBL" id="JABFXE010000716">
    <property type="protein sequence ID" value="NUQ90145.1"/>
    <property type="molecule type" value="Genomic_DNA"/>
</dbReference>
<dbReference type="Proteomes" id="UP000238176">
    <property type="component" value="Unassembled WGS sequence"/>
</dbReference>
<dbReference type="PROSITE" id="PS51318">
    <property type="entry name" value="TAT"/>
    <property type="match status" value="1"/>
</dbReference>
<organism evidence="2 3">
    <name type="scientific">Glycomyces artemisiae</name>
    <dbReference type="NCBI Taxonomy" id="1076443"/>
    <lineage>
        <taxon>Bacteria</taxon>
        <taxon>Bacillati</taxon>
        <taxon>Actinomycetota</taxon>
        <taxon>Actinomycetes</taxon>
        <taxon>Glycomycetales</taxon>
        <taxon>Glycomycetaceae</taxon>
        <taxon>Glycomyces</taxon>
    </lineage>
</organism>
<evidence type="ECO:0000313" key="2">
    <source>
        <dbReference type="EMBL" id="PRY59683.1"/>
    </source>
</evidence>
<evidence type="ECO:0000313" key="4">
    <source>
        <dbReference type="Proteomes" id="UP000574690"/>
    </source>
</evidence>
<reference evidence="2 3" key="1">
    <citation type="submission" date="2018-03" db="EMBL/GenBank/DDBJ databases">
        <title>Genomic Encyclopedia of Type Strains, Phase III (KMG-III): the genomes of soil and plant-associated and newly described type strains.</title>
        <authorList>
            <person name="Whitman W."/>
        </authorList>
    </citation>
    <scope>NUCLEOTIDE SEQUENCE [LARGE SCALE GENOMIC DNA]</scope>
    <source>
        <strain evidence="2 3">CGMCC 4.7067</strain>
    </source>
</reference>
<name>A0A2T0UP39_9ACTN</name>
<sequence>MQHRPDHAFKMRHPYRRRIIAAAALALAVAGLTAGVADHATAATQDTAGDHLERPR</sequence>
<accession>A0A2T0UP39</accession>
<reference evidence="1 4" key="2">
    <citation type="submission" date="2020-05" db="EMBL/GenBank/DDBJ databases">
        <title>DNA-SIP metagenomic assembled genomes.</title>
        <authorList>
            <person name="Yu J."/>
        </authorList>
    </citation>
    <scope>NUCLEOTIDE SEQUENCE [LARGE SCALE GENOMIC DNA]</scope>
    <source>
        <strain evidence="1">Bin5.27</strain>
    </source>
</reference>
<dbReference type="AlphaFoldDB" id="A0A2T0UP39"/>
<evidence type="ECO:0000313" key="3">
    <source>
        <dbReference type="Proteomes" id="UP000238176"/>
    </source>
</evidence>
<dbReference type="EMBL" id="PVTJ01000003">
    <property type="protein sequence ID" value="PRY59683.1"/>
    <property type="molecule type" value="Genomic_DNA"/>
</dbReference>
<comment type="caution">
    <text evidence="2">The sequence shown here is derived from an EMBL/GenBank/DDBJ whole genome shotgun (WGS) entry which is preliminary data.</text>
</comment>
<proteinExistence type="predicted"/>
<dbReference type="RefSeq" id="WP_181245727.1">
    <property type="nucleotide sequence ID" value="NZ_PVTJ01000003.1"/>
</dbReference>
<keyword evidence="3" id="KW-1185">Reference proteome</keyword>
<evidence type="ECO:0000313" key="1">
    <source>
        <dbReference type="EMBL" id="NUQ90145.1"/>
    </source>
</evidence>